<dbReference type="HOGENOM" id="CLU_2606947_0_0_1"/>
<dbReference type="STRING" id="765257.A0A0C9Y7J5"/>
<evidence type="ECO:0000256" key="1">
    <source>
        <dbReference type="SAM" id="MobiDB-lite"/>
    </source>
</evidence>
<feature type="non-terminal residue" evidence="2">
    <location>
        <position position="79"/>
    </location>
</feature>
<keyword evidence="3" id="KW-1185">Reference proteome</keyword>
<evidence type="ECO:0000313" key="3">
    <source>
        <dbReference type="Proteomes" id="UP000054018"/>
    </source>
</evidence>
<feature type="region of interest" description="Disordered" evidence="1">
    <location>
        <begin position="1"/>
        <end position="22"/>
    </location>
</feature>
<protein>
    <submittedName>
        <fullName evidence="2">Uncharacterized protein</fullName>
    </submittedName>
</protein>
<accession>A0A0C9Y7J5</accession>
<dbReference type="Proteomes" id="UP000054018">
    <property type="component" value="Unassembled WGS sequence"/>
</dbReference>
<gene>
    <name evidence="2" type="ORF">PISMIDRAFT_682179</name>
</gene>
<sequence length="79" mass="8684">MHTASHSSQSSPSNSKSVIFKHLSAPPVHAKSQYRSSSTQPFCSRLATHNLATYANKPSQIDAMAAVKCGWLKDRKDRL</sequence>
<evidence type="ECO:0000313" key="2">
    <source>
        <dbReference type="EMBL" id="KIK20665.1"/>
    </source>
</evidence>
<dbReference type="EMBL" id="KN833761">
    <property type="protein sequence ID" value="KIK20665.1"/>
    <property type="molecule type" value="Genomic_DNA"/>
</dbReference>
<reference evidence="2 3" key="1">
    <citation type="submission" date="2014-04" db="EMBL/GenBank/DDBJ databases">
        <authorList>
            <consortium name="DOE Joint Genome Institute"/>
            <person name="Kuo A."/>
            <person name="Kohler A."/>
            <person name="Costa M.D."/>
            <person name="Nagy L.G."/>
            <person name="Floudas D."/>
            <person name="Copeland A."/>
            <person name="Barry K.W."/>
            <person name="Cichocki N."/>
            <person name="Veneault-Fourrey C."/>
            <person name="LaButti K."/>
            <person name="Lindquist E.A."/>
            <person name="Lipzen A."/>
            <person name="Lundell T."/>
            <person name="Morin E."/>
            <person name="Murat C."/>
            <person name="Sun H."/>
            <person name="Tunlid A."/>
            <person name="Henrissat B."/>
            <person name="Grigoriev I.V."/>
            <person name="Hibbett D.S."/>
            <person name="Martin F."/>
            <person name="Nordberg H.P."/>
            <person name="Cantor M.N."/>
            <person name="Hua S.X."/>
        </authorList>
    </citation>
    <scope>NUCLEOTIDE SEQUENCE [LARGE SCALE GENOMIC DNA]</scope>
    <source>
        <strain evidence="2 3">441</strain>
    </source>
</reference>
<organism evidence="2 3">
    <name type="scientific">Pisolithus microcarpus 441</name>
    <dbReference type="NCBI Taxonomy" id="765257"/>
    <lineage>
        <taxon>Eukaryota</taxon>
        <taxon>Fungi</taxon>
        <taxon>Dikarya</taxon>
        <taxon>Basidiomycota</taxon>
        <taxon>Agaricomycotina</taxon>
        <taxon>Agaricomycetes</taxon>
        <taxon>Agaricomycetidae</taxon>
        <taxon>Boletales</taxon>
        <taxon>Sclerodermatineae</taxon>
        <taxon>Pisolithaceae</taxon>
        <taxon>Pisolithus</taxon>
    </lineage>
</organism>
<feature type="compositionally biased region" description="Low complexity" evidence="1">
    <location>
        <begin position="1"/>
        <end position="17"/>
    </location>
</feature>
<reference evidence="3" key="2">
    <citation type="submission" date="2015-01" db="EMBL/GenBank/DDBJ databases">
        <title>Evolutionary Origins and Diversification of the Mycorrhizal Mutualists.</title>
        <authorList>
            <consortium name="DOE Joint Genome Institute"/>
            <consortium name="Mycorrhizal Genomics Consortium"/>
            <person name="Kohler A."/>
            <person name="Kuo A."/>
            <person name="Nagy L.G."/>
            <person name="Floudas D."/>
            <person name="Copeland A."/>
            <person name="Barry K.W."/>
            <person name="Cichocki N."/>
            <person name="Veneault-Fourrey C."/>
            <person name="LaButti K."/>
            <person name="Lindquist E.A."/>
            <person name="Lipzen A."/>
            <person name="Lundell T."/>
            <person name="Morin E."/>
            <person name="Murat C."/>
            <person name="Riley R."/>
            <person name="Ohm R."/>
            <person name="Sun H."/>
            <person name="Tunlid A."/>
            <person name="Henrissat B."/>
            <person name="Grigoriev I.V."/>
            <person name="Hibbett D.S."/>
            <person name="Martin F."/>
        </authorList>
    </citation>
    <scope>NUCLEOTIDE SEQUENCE [LARGE SCALE GENOMIC DNA]</scope>
    <source>
        <strain evidence="3">441</strain>
    </source>
</reference>
<dbReference type="AlphaFoldDB" id="A0A0C9Y7J5"/>
<proteinExistence type="predicted"/>
<name>A0A0C9Y7J5_9AGAM</name>
<dbReference type="OrthoDB" id="2592092at2759"/>